<dbReference type="InterPro" id="IPR053956">
    <property type="entry name" value="NPC1_MLD"/>
</dbReference>
<feature type="transmembrane region" description="Helical" evidence="12">
    <location>
        <begin position="1290"/>
        <end position="1309"/>
    </location>
</feature>
<feature type="chain" id="PRO_5033210801" evidence="13">
    <location>
        <begin position="22"/>
        <end position="1375"/>
    </location>
</feature>
<feature type="transmembrane region" description="Helical" evidence="12">
    <location>
        <begin position="805"/>
        <end position="830"/>
    </location>
</feature>
<reference evidence="15" key="2">
    <citation type="submission" date="2014-06" db="EMBL/GenBank/DDBJ databases">
        <authorList>
            <person name="Aslett M."/>
        </authorList>
    </citation>
    <scope>NUCLEOTIDE SEQUENCE</scope>
</reference>
<evidence type="ECO:0000256" key="4">
    <source>
        <dbReference type="ARBA" id="ARBA00022692"/>
    </source>
</evidence>
<accession>A0A068WPL8</accession>
<dbReference type="GO" id="GO:0030299">
    <property type="term" value="P:intestinal cholesterol absorption"/>
    <property type="evidence" value="ECO:0007669"/>
    <property type="project" value="TreeGrafter"/>
</dbReference>
<sequence>MRLAFMHICILILFLVYRSNADCVMFGMCNSEQYCLVNQPPVSVPGSTLKKVCGIDSPDQCCDRKQLSGLDDNLLMLGFLVGDADDMTCYNGLRKIFCDMTCSPHQSELVKVTGHSAADGAVTSVDFPLSRGKAQVIFDACAAIEGGFTGRPIETICQTDNSDCDMETFFRILGLPKSSGGDSPYNINFVFTDDFADGNSTTLTPNLLPVNEVGEPAISDGLTTEDEVGGGAAGMVGKSEETLEDMALPQRLFKRPMWLAMLLTFLGLTLLFLLGLVIRWCVNRHSEDNTVAGSYSPPISCYSKVGATIQFGSTWLFARQGALVARFPRVTLLLTTILLAVACCGFLRFRVTTDPVELWSDPNSRARLEKAYFDGHFGPFYRTEQIIMRPVNATPYVRNDRTFGTVFDKDFLKSVLDLQTKVTRVRAFSEALGREVALNDICHKPLEPASQECGVFSPLEYFQSNATLLDAVVEGKDYLDHLVFCTKLIIADKGPLSGCRGRAGAPMFGNVVFGGIEDNDYMQSTAVVMTILVRNSVDHDSPTVLMAKAWESEFIRTVLNWRAAHPEVVVSFAAERSVEDEIVRQSHSDISTIVISYTIMVVYVSICLGNYRGLQTCLIDLKISLSIGGVSIVLASVFSSIGLWSYLGVPATLIIIEVIPFLVLAVGVDNIFIMVQDFLMHEQEEVDDDEDEDDAFGSQESIANGADDVVEEGVASSGGGCVGGGVGGCVGGKVRRQRCRRRRRRQDDGVDNGEVGKRLAGRAPVEARIAKTMGRVGPSMFLSSLAESVAFFCGAMTDMPAVRVFALYAGVAIVINFVLQIFAFTALLTLDARRLEANRLDLCCCVEMVMPSESLTDEEDSMPETENLGKRRKNKRKSDRPWLYRFVAHVLAPFILSKWVRALLFILFLGWICFCIAIIPGGIHIGLDQKLSMSLDSYVLEYFEATSGLLAVGPPVYFVVTEGHSFDSVHGQNQICSRPGCDEDSLVNTLKQSIASKEYCISNPLMSWVDDYRMWSTHLSCCGVHKTEGGLTFCDSAREQNCDYCPTINGALSGKPFNQLLPNFLARVPSINCPYGGKAQHGSAVVLAASHPHSNFTATSTQQLRVLTSHFAAHHSILRTTEDFIEAIRKAREISDIFGPRWANESSMAIETTPMFSKLTSKPRGPQPNSVFPYSVFYVFYEQYLNIIHETMVQMSMGLSAVSVITWVMLGLDFIATLNVVVGVASIALSVTAMMVLWDISLNAISLVNLVVCIGISVEFCAHIVRSFAISTKATRVERALDALSEMGSSVLRGITLTKFGGIVVLGFAKSRLFQVFYFRMYLCMVLFGAVVGIIFLPVQLSYFGPQLNRAMLYKQKRPVAGSIRKSSHRGQYHT</sequence>
<evidence type="ECO:0000313" key="16">
    <source>
        <dbReference type="Proteomes" id="UP000492820"/>
    </source>
</evidence>
<evidence type="ECO:0000256" key="10">
    <source>
        <dbReference type="ARBA" id="ARBA00023180"/>
    </source>
</evidence>
<keyword evidence="9" id="KW-1015">Disulfide bond</keyword>
<evidence type="ECO:0000256" key="2">
    <source>
        <dbReference type="ARBA" id="ARBA00005585"/>
    </source>
</evidence>
<dbReference type="EMBL" id="LK028581">
    <property type="protein sequence ID" value="CDS20421.1"/>
    <property type="molecule type" value="Genomic_DNA"/>
</dbReference>
<dbReference type="Pfam" id="PF12349">
    <property type="entry name" value="Sterol-sensing"/>
    <property type="match status" value="2"/>
</dbReference>
<evidence type="ECO:0000256" key="1">
    <source>
        <dbReference type="ARBA" id="ARBA00004141"/>
    </source>
</evidence>
<dbReference type="GO" id="GO:0015918">
    <property type="term" value="P:sterol transport"/>
    <property type="evidence" value="ECO:0007669"/>
    <property type="project" value="TreeGrafter"/>
</dbReference>
<evidence type="ECO:0000256" key="12">
    <source>
        <dbReference type="SAM" id="Phobius"/>
    </source>
</evidence>
<evidence type="ECO:0000256" key="6">
    <source>
        <dbReference type="ARBA" id="ARBA00022989"/>
    </source>
</evidence>
<feature type="transmembrane region" description="Helical" evidence="12">
    <location>
        <begin position="623"/>
        <end position="647"/>
    </location>
</feature>
<feature type="transmembrane region" description="Helical" evidence="12">
    <location>
        <begin position="1250"/>
        <end position="1270"/>
    </location>
</feature>
<evidence type="ECO:0000256" key="5">
    <source>
        <dbReference type="ARBA" id="ARBA00022729"/>
    </source>
</evidence>
<feature type="domain" description="SSD" evidence="14">
    <location>
        <begin position="589"/>
        <end position="830"/>
    </location>
</feature>
<feature type="transmembrane region" description="Helical" evidence="12">
    <location>
        <begin position="906"/>
        <end position="927"/>
    </location>
</feature>
<organism evidence="15">
    <name type="scientific">Echinococcus granulosus</name>
    <name type="common">Hydatid tapeworm</name>
    <dbReference type="NCBI Taxonomy" id="6210"/>
    <lineage>
        <taxon>Eukaryota</taxon>
        <taxon>Metazoa</taxon>
        <taxon>Spiralia</taxon>
        <taxon>Lophotrochozoa</taxon>
        <taxon>Platyhelminthes</taxon>
        <taxon>Cestoda</taxon>
        <taxon>Eucestoda</taxon>
        <taxon>Cyclophyllidea</taxon>
        <taxon>Taeniidae</taxon>
        <taxon>Echinococcus</taxon>
        <taxon>Echinococcus granulosus group</taxon>
    </lineage>
</organism>
<evidence type="ECO:0000256" key="7">
    <source>
        <dbReference type="ARBA" id="ARBA00023055"/>
    </source>
</evidence>
<keyword evidence="8 12" id="KW-0472">Membrane</keyword>
<evidence type="ECO:0000256" key="3">
    <source>
        <dbReference type="ARBA" id="ARBA00022448"/>
    </source>
</evidence>
<evidence type="ECO:0000256" key="13">
    <source>
        <dbReference type="SAM" id="SignalP"/>
    </source>
</evidence>
<feature type="transmembrane region" description="Helical" evidence="12">
    <location>
        <begin position="1216"/>
        <end position="1238"/>
    </location>
</feature>
<dbReference type="GO" id="GO:0005886">
    <property type="term" value="C:plasma membrane"/>
    <property type="evidence" value="ECO:0007669"/>
    <property type="project" value="TreeGrafter"/>
</dbReference>
<keyword evidence="3" id="KW-0813">Transport</keyword>
<feature type="transmembrane region" description="Helical" evidence="12">
    <location>
        <begin position="780"/>
        <end position="799"/>
    </location>
</feature>
<proteinExistence type="inferred from homology"/>
<feature type="transmembrane region" description="Helical" evidence="12">
    <location>
        <begin position="653"/>
        <end position="673"/>
    </location>
</feature>
<keyword evidence="4 12" id="KW-0812">Transmembrane</keyword>
<dbReference type="InterPro" id="IPR053958">
    <property type="entry name" value="HMGCR/SNAP/NPC1-like_SSD"/>
</dbReference>
<dbReference type="SUPFAM" id="SSF82866">
    <property type="entry name" value="Multidrug efflux transporter AcrB transmembrane domain"/>
    <property type="match status" value="2"/>
</dbReference>
<evidence type="ECO:0000256" key="8">
    <source>
        <dbReference type="ARBA" id="ARBA00023136"/>
    </source>
</evidence>
<evidence type="ECO:0000313" key="17">
    <source>
        <dbReference type="WBParaSite" id="EgrG_001107700"/>
    </source>
</evidence>
<dbReference type="InterPro" id="IPR032190">
    <property type="entry name" value="NPC1_N"/>
</dbReference>
<feature type="transmembrane region" description="Helical" evidence="12">
    <location>
        <begin position="1321"/>
        <end position="1344"/>
    </location>
</feature>
<dbReference type="GO" id="GO:0015485">
    <property type="term" value="F:cholesterol binding"/>
    <property type="evidence" value="ECO:0007669"/>
    <property type="project" value="TreeGrafter"/>
</dbReference>
<name>A0A068WPL8_ECHGR</name>
<comment type="similarity">
    <text evidence="2">Belongs to the patched family.</text>
</comment>
<dbReference type="PANTHER" id="PTHR45727">
    <property type="entry name" value="NPC INTRACELLULAR CHOLESTEROL TRANSPORTER 1"/>
    <property type="match status" value="1"/>
</dbReference>
<dbReference type="Proteomes" id="UP000492820">
    <property type="component" value="Unassembled WGS sequence"/>
</dbReference>
<gene>
    <name evidence="15" type="ORF">EgrG_001107700</name>
</gene>
<reference evidence="17" key="3">
    <citation type="submission" date="2020-10" db="UniProtKB">
        <authorList>
            <consortium name="WormBaseParasite"/>
        </authorList>
    </citation>
    <scope>IDENTIFICATION</scope>
</reference>
<dbReference type="Pfam" id="PF16414">
    <property type="entry name" value="NPC1_N"/>
    <property type="match status" value="1"/>
</dbReference>
<feature type="signal peptide" evidence="13">
    <location>
        <begin position="1"/>
        <end position="21"/>
    </location>
</feature>
<feature type="transmembrane region" description="Helical" evidence="12">
    <location>
        <begin position="590"/>
        <end position="611"/>
    </location>
</feature>
<keyword evidence="5 13" id="KW-0732">Signal</keyword>
<feature type="transmembrane region" description="Helical" evidence="12">
    <location>
        <begin position="257"/>
        <end position="278"/>
    </location>
</feature>
<protein>
    <submittedName>
        <fullName evidence="15 17">Niemann Pick C1 protein</fullName>
    </submittedName>
</protein>
<dbReference type="InterPro" id="IPR000731">
    <property type="entry name" value="SSD"/>
</dbReference>
<evidence type="ECO:0000256" key="11">
    <source>
        <dbReference type="ARBA" id="ARBA00034049"/>
    </source>
</evidence>
<evidence type="ECO:0000256" key="9">
    <source>
        <dbReference type="ARBA" id="ARBA00023157"/>
    </source>
</evidence>
<feature type="transmembrane region" description="Helical" evidence="12">
    <location>
        <begin position="330"/>
        <end position="349"/>
    </location>
</feature>
<keyword evidence="6 12" id="KW-1133">Transmembrane helix</keyword>
<reference evidence="15 16" key="1">
    <citation type="journal article" date="2013" name="Nature">
        <title>The genomes of four tapeworm species reveal adaptations to parasitism.</title>
        <authorList>
            <person name="Tsai I.J."/>
            <person name="Zarowiecki M."/>
            <person name="Holroyd N."/>
            <person name="Garciarrubio A."/>
            <person name="Sanchez-Flores A."/>
            <person name="Brooks K.L."/>
            <person name="Tracey A."/>
            <person name="Bobes R.J."/>
            <person name="Fragoso G."/>
            <person name="Sciutto E."/>
            <person name="Aslett M."/>
            <person name="Beasley H."/>
            <person name="Bennett H.M."/>
            <person name="Cai J."/>
            <person name="Camicia F."/>
            <person name="Clark R."/>
            <person name="Cucher M."/>
            <person name="De Silva N."/>
            <person name="Day T.A."/>
            <person name="Deplazes P."/>
            <person name="Estrada K."/>
            <person name="Fernandez C."/>
            <person name="Holland P.W."/>
            <person name="Hou J."/>
            <person name="Hu S."/>
            <person name="Huckvale T."/>
            <person name="Hung S.S."/>
            <person name="Kamenetzky L."/>
            <person name="Keane J.A."/>
            <person name="Kiss F."/>
            <person name="Koziol U."/>
            <person name="Lambert O."/>
            <person name="Liu K."/>
            <person name="Luo X."/>
            <person name="Luo Y."/>
            <person name="Macchiaroli N."/>
            <person name="Nichol S."/>
            <person name="Paps J."/>
            <person name="Parkinson J."/>
            <person name="Pouchkina-Stantcheva N."/>
            <person name="Riddiford N."/>
            <person name="Rosenzvit M."/>
            <person name="Salinas G."/>
            <person name="Wasmuth J.D."/>
            <person name="Zamanian M."/>
            <person name="Zheng Y."/>
            <person name="Cai X."/>
            <person name="Soberon X."/>
            <person name="Olson P.D."/>
            <person name="Laclette J.P."/>
            <person name="Brehm K."/>
            <person name="Berriman M."/>
            <person name="Garciarrubio A."/>
            <person name="Bobes R.J."/>
            <person name="Fragoso G."/>
            <person name="Sanchez-Flores A."/>
            <person name="Estrada K."/>
            <person name="Cevallos M.A."/>
            <person name="Morett E."/>
            <person name="Gonzalez V."/>
            <person name="Portillo T."/>
            <person name="Ochoa-Leyva A."/>
            <person name="Jose M.V."/>
            <person name="Sciutto E."/>
            <person name="Landa A."/>
            <person name="Jimenez L."/>
            <person name="Valdes V."/>
            <person name="Carrero J.C."/>
            <person name="Larralde C."/>
            <person name="Morales-Montor J."/>
            <person name="Limon-Lason J."/>
            <person name="Soberon X."/>
            <person name="Laclette J.P."/>
        </authorList>
    </citation>
    <scope>NUCLEOTIDE SEQUENCE [LARGE SCALE GENOMIC DNA]</scope>
</reference>
<dbReference type="Gene3D" id="1.20.1640.10">
    <property type="entry name" value="Multidrug efflux transporter AcrB transmembrane domain"/>
    <property type="match status" value="2"/>
</dbReference>
<dbReference type="OrthoDB" id="6510177at2759"/>
<evidence type="ECO:0000259" key="14">
    <source>
        <dbReference type="PROSITE" id="PS50156"/>
    </source>
</evidence>
<evidence type="ECO:0000313" key="15">
    <source>
        <dbReference type="EMBL" id="CDS20421.1"/>
    </source>
</evidence>
<keyword evidence="7" id="KW-0445">Lipid transport</keyword>
<dbReference type="GO" id="GO:0042632">
    <property type="term" value="P:cholesterol homeostasis"/>
    <property type="evidence" value="ECO:0007669"/>
    <property type="project" value="TreeGrafter"/>
</dbReference>
<dbReference type="Pfam" id="PF22314">
    <property type="entry name" value="NPC1_MLD"/>
    <property type="match status" value="1"/>
</dbReference>
<dbReference type="WBParaSite" id="EgrG_001107700">
    <property type="protein sequence ID" value="EgrG_001107700"/>
    <property type="gene ID" value="EgrG_001107700"/>
</dbReference>
<dbReference type="PROSITE" id="PS50156">
    <property type="entry name" value="SSD"/>
    <property type="match status" value="1"/>
</dbReference>
<comment type="subcellular location">
    <subcellularLocation>
        <location evidence="1">Membrane</location>
        <topology evidence="1">Multi-pass membrane protein</topology>
    </subcellularLocation>
</comment>
<dbReference type="PANTHER" id="PTHR45727:SF2">
    <property type="entry name" value="NPC INTRACELLULAR CHOLESTEROL TRANSPORTER 1"/>
    <property type="match status" value="1"/>
</dbReference>
<comment type="catalytic activity">
    <reaction evidence="11">
        <text>cholesterol(in) = cholesterol(out)</text>
        <dbReference type="Rhea" id="RHEA:39747"/>
        <dbReference type="ChEBI" id="CHEBI:16113"/>
    </reaction>
</comment>
<keyword evidence="10" id="KW-0325">Glycoprotein</keyword>
<dbReference type="SMR" id="A0A068WPL8"/>